<comment type="caution">
    <text evidence="17">The sequence shown here is derived from an EMBL/GenBank/DDBJ whole genome shotgun (WGS) entry which is preliminary data.</text>
</comment>
<keyword evidence="8 12" id="KW-0067">ATP-binding</keyword>
<proteinExistence type="inferred from homology"/>
<evidence type="ECO:0000256" key="10">
    <source>
        <dbReference type="ARBA" id="ARBA00023136"/>
    </source>
</evidence>
<evidence type="ECO:0000313" key="17">
    <source>
        <dbReference type="EMBL" id="KAK9912647.1"/>
    </source>
</evidence>
<dbReference type="GO" id="GO:0016020">
    <property type="term" value="C:membrane"/>
    <property type="evidence" value="ECO:0007669"/>
    <property type="project" value="UniProtKB-SubCell"/>
</dbReference>
<protein>
    <recommendedName>
        <fullName evidence="16">Protein kinase domain-containing protein</fullName>
    </recommendedName>
</protein>
<dbReference type="FunFam" id="1.10.510.10:FF:000537">
    <property type="entry name" value="Putative receptor-like protein kinase"/>
    <property type="match status" value="1"/>
</dbReference>
<dbReference type="InterPro" id="IPR045874">
    <property type="entry name" value="LRK10/LRL21-25-like"/>
</dbReference>
<evidence type="ECO:0000256" key="5">
    <source>
        <dbReference type="ARBA" id="ARBA00022729"/>
    </source>
</evidence>
<evidence type="ECO:0000256" key="2">
    <source>
        <dbReference type="ARBA" id="ARBA00022527"/>
    </source>
</evidence>
<dbReference type="PROSITE" id="PS00107">
    <property type="entry name" value="PROTEIN_KINASE_ATP"/>
    <property type="match status" value="1"/>
</dbReference>
<keyword evidence="6 12" id="KW-0547">Nucleotide-binding</keyword>
<keyword evidence="3" id="KW-0808">Transferase</keyword>
<feature type="domain" description="Protein kinase" evidence="16">
    <location>
        <begin position="125"/>
        <end position="370"/>
    </location>
</feature>
<keyword evidence="9 15" id="KW-1133">Transmembrane helix</keyword>
<keyword evidence="11" id="KW-0325">Glycoprotein</keyword>
<dbReference type="InterPro" id="IPR017441">
    <property type="entry name" value="Protein_kinase_ATP_BS"/>
</dbReference>
<dbReference type="PROSITE" id="PS50011">
    <property type="entry name" value="PROTEIN_KINASE_DOM"/>
    <property type="match status" value="1"/>
</dbReference>
<evidence type="ECO:0000256" key="9">
    <source>
        <dbReference type="ARBA" id="ARBA00022989"/>
    </source>
</evidence>
<dbReference type="Pfam" id="PF00069">
    <property type="entry name" value="Pkinase"/>
    <property type="match status" value="1"/>
</dbReference>
<accession>A0AAW1VX63</accession>
<evidence type="ECO:0000256" key="7">
    <source>
        <dbReference type="ARBA" id="ARBA00022777"/>
    </source>
</evidence>
<evidence type="ECO:0000256" key="13">
    <source>
        <dbReference type="RuleBase" id="RU000304"/>
    </source>
</evidence>
<dbReference type="SMART" id="SM00220">
    <property type="entry name" value="S_TKc"/>
    <property type="match status" value="1"/>
</dbReference>
<dbReference type="EMBL" id="JBEDUW010000007">
    <property type="protein sequence ID" value="KAK9912647.1"/>
    <property type="molecule type" value="Genomic_DNA"/>
</dbReference>
<dbReference type="Proteomes" id="UP001457282">
    <property type="component" value="Unassembled WGS sequence"/>
</dbReference>
<feature type="binding site" evidence="12">
    <location>
        <position position="153"/>
    </location>
    <ligand>
        <name>ATP</name>
        <dbReference type="ChEBI" id="CHEBI:30616"/>
    </ligand>
</feature>
<dbReference type="GO" id="GO:0004674">
    <property type="term" value="F:protein serine/threonine kinase activity"/>
    <property type="evidence" value="ECO:0007669"/>
    <property type="project" value="UniProtKB-KW"/>
</dbReference>
<evidence type="ECO:0000256" key="6">
    <source>
        <dbReference type="ARBA" id="ARBA00022741"/>
    </source>
</evidence>
<evidence type="ECO:0000259" key="16">
    <source>
        <dbReference type="PROSITE" id="PS50011"/>
    </source>
</evidence>
<evidence type="ECO:0000313" key="18">
    <source>
        <dbReference type="Proteomes" id="UP001457282"/>
    </source>
</evidence>
<name>A0AAW1VX63_RUBAR</name>
<dbReference type="GO" id="GO:0005524">
    <property type="term" value="F:ATP binding"/>
    <property type="evidence" value="ECO:0007669"/>
    <property type="project" value="UniProtKB-UniRule"/>
</dbReference>
<evidence type="ECO:0000256" key="15">
    <source>
        <dbReference type="SAM" id="Phobius"/>
    </source>
</evidence>
<dbReference type="Gene3D" id="3.30.200.20">
    <property type="entry name" value="Phosphorylase Kinase, domain 1"/>
    <property type="match status" value="1"/>
</dbReference>
<reference evidence="17 18" key="1">
    <citation type="journal article" date="2023" name="G3 (Bethesda)">
        <title>A chromosome-length genome assembly and annotation of blackberry (Rubus argutus, cv. 'Hillquist').</title>
        <authorList>
            <person name="Bruna T."/>
            <person name="Aryal R."/>
            <person name="Dudchenko O."/>
            <person name="Sargent D.J."/>
            <person name="Mead D."/>
            <person name="Buti M."/>
            <person name="Cavallini A."/>
            <person name="Hytonen T."/>
            <person name="Andres J."/>
            <person name="Pham M."/>
            <person name="Weisz D."/>
            <person name="Mascagni F."/>
            <person name="Usai G."/>
            <person name="Natali L."/>
            <person name="Bassil N."/>
            <person name="Fernandez G.E."/>
            <person name="Lomsadze A."/>
            <person name="Armour M."/>
            <person name="Olukolu B."/>
            <person name="Poorten T."/>
            <person name="Britton C."/>
            <person name="Davik J."/>
            <person name="Ashrafi H."/>
            <person name="Aiden E.L."/>
            <person name="Borodovsky M."/>
            <person name="Worthington M."/>
        </authorList>
    </citation>
    <scope>NUCLEOTIDE SEQUENCE [LARGE SCALE GENOMIC DNA]</scope>
    <source>
        <strain evidence="17">PI 553951</strain>
    </source>
</reference>
<keyword evidence="4 15" id="KW-0812">Transmembrane</keyword>
<evidence type="ECO:0000256" key="12">
    <source>
        <dbReference type="PROSITE-ProRule" id="PRU10141"/>
    </source>
</evidence>
<comment type="similarity">
    <text evidence="13">Belongs to the protein kinase superfamily.</text>
</comment>
<dbReference type="AlphaFoldDB" id="A0AAW1VX63"/>
<organism evidence="17 18">
    <name type="scientific">Rubus argutus</name>
    <name type="common">Southern blackberry</name>
    <dbReference type="NCBI Taxonomy" id="59490"/>
    <lineage>
        <taxon>Eukaryota</taxon>
        <taxon>Viridiplantae</taxon>
        <taxon>Streptophyta</taxon>
        <taxon>Embryophyta</taxon>
        <taxon>Tracheophyta</taxon>
        <taxon>Spermatophyta</taxon>
        <taxon>Magnoliopsida</taxon>
        <taxon>eudicotyledons</taxon>
        <taxon>Gunneridae</taxon>
        <taxon>Pentapetalae</taxon>
        <taxon>rosids</taxon>
        <taxon>fabids</taxon>
        <taxon>Rosales</taxon>
        <taxon>Rosaceae</taxon>
        <taxon>Rosoideae</taxon>
        <taxon>Rosoideae incertae sedis</taxon>
        <taxon>Rubus</taxon>
    </lineage>
</organism>
<evidence type="ECO:0000256" key="8">
    <source>
        <dbReference type="ARBA" id="ARBA00022840"/>
    </source>
</evidence>
<evidence type="ECO:0000256" key="1">
    <source>
        <dbReference type="ARBA" id="ARBA00004479"/>
    </source>
</evidence>
<dbReference type="InterPro" id="IPR008271">
    <property type="entry name" value="Ser/Thr_kinase_AS"/>
</dbReference>
<dbReference type="InterPro" id="IPR011009">
    <property type="entry name" value="Kinase-like_dom_sf"/>
</dbReference>
<gene>
    <name evidence="17" type="ORF">M0R45_036500</name>
</gene>
<keyword evidence="7" id="KW-0418">Kinase</keyword>
<keyword evidence="2 13" id="KW-0723">Serine/threonine-protein kinase</keyword>
<keyword evidence="18" id="KW-1185">Reference proteome</keyword>
<dbReference type="Gene3D" id="1.10.510.10">
    <property type="entry name" value="Transferase(Phosphotransferase) domain 1"/>
    <property type="match status" value="1"/>
</dbReference>
<dbReference type="InterPro" id="IPR000719">
    <property type="entry name" value="Prot_kinase_dom"/>
</dbReference>
<evidence type="ECO:0000256" key="11">
    <source>
        <dbReference type="ARBA" id="ARBA00023180"/>
    </source>
</evidence>
<dbReference type="SUPFAM" id="SSF56112">
    <property type="entry name" value="Protein kinase-like (PK-like)"/>
    <property type="match status" value="1"/>
</dbReference>
<dbReference type="PROSITE" id="PS00108">
    <property type="entry name" value="PROTEIN_KINASE_ST"/>
    <property type="match status" value="1"/>
</dbReference>
<keyword evidence="5" id="KW-0732">Signal</keyword>
<keyword evidence="10 15" id="KW-0472">Membrane</keyword>
<evidence type="ECO:0000256" key="3">
    <source>
        <dbReference type="ARBA" id="ARBA00022679"/>
    </source>
</evidence>
<evidence type="ECO:0000256" key="4">
    <source>
        <dbReference type="ARBA" id="ARBA00022692"/>
    </source>
</evidence>
<comment type="subcellular location">
    <subcellularLocation>
        <location evidence="1">Membrane</location>
        <topology evidence="1">Single-pass type I membrane protein</topology>
    </subcellularLocation>
</comment>
<sequence>MTSGADPPEPMLQFPREHSSPSYHWSVAVIVVVLIIAVTAIIFAIIDYLKWSRSSIPISTPITSHHNTDNASDRVSSNLRRRHPSTVPDDYQVDFPTIKGFLNKMAREKPITYSAKQIAEFTNNYSYSNILGSGGFGVVYKGLLENGVQVAVKTLWLLLRPEVKALVYEYMENGSLEKLLFSENREVDLEKLHVIAVQTAKGLAYLHEECEQRIIHYDIKPENVLLDRNLNAKVADFGLAKLCNRGSSQMLLTNFRGTAGYAAPELWKPYPVTHKCDVYSFGILLFDIVGRRRHCNDNVNESQDWLPKWTWNVFKKNDLEVLLLRCGIGERERGKAERMLLVALWCIQHAPEARPLMSNVVQMLEGHKEITPPPCPFEHLQSPQRNVTHISGTDEDTSTSASGTIISDSTGHEIELVVIK</sequence>
<evidence type="ECO:0000256" key="14">
    <source>
        <dbReference type="SAM" id="MobiDB-lite"/>
    </source>
</evidence>
<feature type="transmembrane region" description="Helical" evidence="15">
    <location>
        <begin position="23"/>
        <end position="46"/>
    </location>
</feature>
<feature type="region of interest" description="Disordered" evidence="14">
    <location>
        <begin position="62"/>
        <end position="84"/>
    </location>
</feature>
<dbReference type="PANTHER" id="PTHR27009">
    <property type="entry name" value="RUST RESISTANCE KINASE LR10-RELATED"/>
    <property type="match status" value="1"/>
</dbReference>